<feature type="chain" id="PRO_5044967658" description="Endoglucanase" evidence="9">
    <location>
        <begin position="21"/>
        <end position="595"/>
    </location>
</feature>
<keyword evidence="12" id="KW-1185">Reference proteome</keyword>
<keyword evidence="6 8" id="KW-0326">Glycosidase</keyword>
<keyword evidence="9" id="KW-0732">Signal</keyword>
<sequence>MRAPVIGLGLLLLVLGNSIAETAAQAESAAAKRDPFTAPRKARSGREDNYEEVLSLAHLFYEGQMAGDLPAWNRMLHGKPGGYKKSAHLTDGKDIGVDLAGGFYDAGDYLKCPHALAWTMANLAFSMMEFREAYTSSGNWDVAVRIVKWGADWLMKAHIKSGDAPEDNAFVGQISARPDHWYFGRPEHATNSRTTYIADKDRPGADLASEYAAAFAASAALFRGLGQDAYAAKLFKHAQQAYDFAKAYPLNWKTPNGVFQAYSSFWPDGYTAQMAWAAGWLCKYDGEFCDEAVSQFNGAISINNMKYGLGYDYDAVMPGVAALVVSIDLEPVAAVAKLYLEGYVLAKWEDTSSKCPKESYSNVCYTPKGLAYYSDWGTLRNTGNMMFLATIMGKYGDNAEAHICWARSQMRYITGTSTGKSYLIGYGPDQPKRPHHRQSACNVDYQEPCRKVENGTCCAGETGANCCNLDSFMSDAPAKIKVLGGLVGGPDQSDKFPDIRNDYQRSEVAMDFNAGFTGAAAGLAAFDAQRKTRTCSNHGTGVPACKKVPDYTQCGGLGDSRGNTDGLWPGYCCPAGQVCQPNNQYFWICKAAVPQ</sequence>
<feature type="active site" evidence="8">
    <location>
        <position position="498"/>
    </location>
</feature>
<keyword evidence="3 8" id="KW-0378">Hydrolase</keyword>
<evidence type="ECO:0000259" key="10">
    <source>
        <dbReference type="Pfam" id="PF00759"/>
    </source>
</evidence>
<comment type="similarity">
    <text evidence="2 8 9">Belongs to the glycosyl hydrolase 9 (cellulase E) family.</text>
</comment>
<accession>A0ABY8UF68</accession>
<protein>
    <recommendedName>
        <fullName evidence="9">Endoglucanase</fullName>
        <ecNumber evidence="9">3.2.1.4</ecNumber>
    </recommendedName>
</protein>
<dbReference type="InterPro" id="IPR008928">
    <property type="entry name" value="6-hairpin_glycosidase_sf"/>
</dbReference>
<evidence type="ECO:0000256" key="4">
    <source>
        <dbReference type="ARBA" id="ARBA00023001"/>
    </source>
</evidence>
<keyword evidence="7 8" id="KW-0624">Polysaccharide degradation</keyword>
<dbReference type="EMBL" id="CP126218">
    <property type="protein sequence ID" value="WIA20024.1"/>
    <property type="molecule type" value="Genomic_DNA"/>
</dbReference>
<evidence type="ECO:0000313" key="11">
    <source>
        <dbReference type="EMBL" id="WIA20024.1"/>
    </source>
</evidence>
<evidence type="ECO:0000256" key="3">
    <source>
        <dbReference type="ARBA" id="ARBA00022801"/>
    </source>
</evidence>
<dbReference type="Proteomes" id="UP001244341">
    <property type="component" value="Chromosome 11b"/>
</dbReference>
<name>A0ABY8UF68_TETOB</name>
<evidence type="ECO:0000313" key="12">
    <source>
        <dbReference type="Proteomes" id="UP001244341"/>
    </source>
</evidence>
<evidence type="ECO:0000256" key="7">
    <source>
        <dbReference type="ARBA" id="ARBA00023326"/>
    </source>
</evidence>
<comment type="catalytic activity">
    <reaction evidence="1 9">
        <text>Endohydrolysis of (1-&gt;4)-beta-D-glucosidic linkages in cellulose, lichenin and cereal beta-D-glucans.</text>
        <dbReference type="EC" id="3.2.1.4"/>
    </reaction>
</comment>
<gene>
    <name evidence="11" type="ORF">OEZ85_005893</name>
</gene>
<dbReference type="Pfam" id="PF00759">
    <property type="entry name" value="Glyco_hydro_9"/>
    <property type="match status" value="1"/>
</dbReference>
<dbReference type="InterPro" id="IPR001701">
    <property type="entry name" value="Glyco_hydro_9"/>
</dbReference>
<dbReference type="SUPFAM" id="SSF48208">
    <property type="entry name" value="Six-hairpin glycosidases"/>
    <property type="match status" value="1"/>
</dbReference>
<evidence type="ECO:0000256" key="6">
    <source>
        <dbReference type="ARBA" id="ARBA00023295"/>
    </source>
</evidence>
<evidence type="ECO:0000256" key="1">
    <source>
        <dbReference type="ARBA" id="ARBA00000966"/>
    </source>
</evidence>
<organism evidence="11 12">
    <name type="scientific">Tetradesmus obliquus</name>
    <name type="common">Green alga</name>
    <name type="synonym">Acutodesmus obliquus</name>
    <dbReference type="NCBI Taxonomy" id="3088"/>
    <lineage>
        <taxon>Eukaryota</taxon>
        <taxon>Viridiplantae</taxon>
        <taxon>Chlorophyta</taxon>
        <taxon>core chlorophytes</taxon>
        <taxon>Chlorophyceae</taxon>
        <taxon>CS clade</taxon>
        <taxon>Sphaeropleales</taxon>
        <taxon>Scenedesmaceae</taxon>
        <taxon>Tetradesmus</taxon>
    </lineage>
</organism>
<dbReference type="InterPro" id="IPR012341">
    <property type="entry name" value="6hp_glycosidase-like_sf"/>
</dbReference>
<proteinExistence type="inferred from homology"/>
<evidence type="ECO:0000256" key="5">
    <source>
        <dbReference type="ARBA" id="ARBA00023277"/>
    </source>
</evidence>
<feature type="signal peptide" evidence="9">
    <location>
        <begin position="1"/>
        <end position="20"/>
    </location>
</feature>
<keyword evidence="5 8" id="KW-0119">Carbohydrate metabolism</keyword>
<dbReference type="EC" id="3.2.1.4" evidence="9"/>
<keyword evidence="4 9" id="KW-0136">Cellulose degradation</keyword>
<evidence type="ECO:0000256" key="2">
    <source>
        <dbReference type="ARBA" id="ARBA00007072"/>
    </source>
</evidence>
<feature type="domain" description="Glycoside hydrolase family 9" evidence="10">
    <location>
        <begin position="50"/>
        <end position="519"/>
    </location>
</feature>
<reference evidence="11 12" key="1">
    <citation type="submission" date="2023-05" db="EMBL/GenBank/DDBJ databases">
        <title>A 100% complete, gapless, phased diploid assembly of the Scenedesmus obliquus UTEX 3031 genome.</title>
        <authorList>
            <person name="Biondi T.C."/>
            <person name="Hanschen E.R."/>
            <person name="Kwon T."/>
            <person name="Eng W."/>
            <person name="Kruse C.P.S."/>
            <person name="Koehler S.I."/>
            <person name="Kunde Y."/>
            <person name="Gleasner C.D."/>
            <person name="You Mak K.T."/>
            <person name="Polle J."/>
            <person name="Hovde B.T."/>
            <person name="Starkenburg S.R."/>
        </authorList>
    </citation>
    <scope>NUCLEOTIDE SEQUENCE [LARGE SCALE GENOMIC DNA]</scope>
    <source>
        <strain evidence="11 12">DOE0152z</strain>
    </source>
</reference>
<dbReference type="InterPro" id="IPR033126">
    <property type="entry name" value="Glyco_hydro_9_Asp/Glu_AS"/>
</dbReference>
<evidence type="ECO:0000256" key="8">
    <source>
        <dbReference type="PROSITE-ProRule" id="PRU10060"/>
    </source>
</evidence>
<evidence type="ECO:0000256" key="9">
    <source>
        <dbReference type="RuleBase" id="RU361166"/>
    </source>
</evidence>
<dbReference type="Gene3D" id="1.50.10.10">
    <property type="match status" value="1"/>
</dbReference>
<feature type="active site" evidence="8">
    <location>
        <position position="507"/>
    </location>
</feature>
<dbReference type="PROSITE" id="PS00698">
    <property type="entry name" value="GH9_3"/>
    <property type="match status" value="1"/>
</dbReference>
<dbReference type="PANTHER" id="PTHR22298">
    <property type="entry name" value="ENDO-1,4-BETA-GLUCANASE"/>
    <property type="match status" value="1"/>
</dbReference>